<keyword evidence="4 6" id="KW-0158">Chromosome</keyword>
<dbReference type="Gene3D" id="1.10.20.10">
    <property type="entry name" value="Histone, subunit A"/>
    <property type="match status" value="1"/>
</dbReference>
<comment type="subunit">
    <text evidence="6">The nucleosome is a histone octamer containing two molecules each of H2A, H2B, H3 and H4 assembled in one H3-H4 heterotetramer and two H2A-H2B heterodimers. The octamer wraps approximately 147 bp of DNA.</text>
</comment>
<dbReference type="GO" id="GO:0005634">
    <property type="term" value="C:nucleus"/>
    <property type="evidence" value="ECO:0007669"/>
    <property type="project" value="UniProtKB-SubCell"/>
</dbReference>
<keyword evidence="5 6" id="KW-0539">Nucleus</keyword>
<evidence type="ECO:0000313" key="8">
    <source>
        <dbReference type="EMBL" id="CAE4624124.1"/>
    </source>
</evidence>
<dbReference type="InterPro" id="IPR002119">
    <property type="entry name" value="Histone_H2A"/>
</dbReference>
<dbReference type="SMART" id="SM00414">
    <property type="entry name" value="H2A"/>
    <property type="match status" value="1"/>
</dbReference>
<dbReference type="GO" id="GO:0046982">
    <property type="term" value="F:protein heterodimerization activity"/>
    <property type="evidence" value="ECO:0007669"/>
    <property type="project" value="InterPro"/>
</dbReference>
<dbReference type="InterPro" id="IPR009072">
    <property type="entry name" value="Histone-fold"/>
</dbReference>
<dbReference type="InterPro" id="IPR032458">
    <property type="entry name" value="Histone_H2A_CS"/>
</dbReference>
<feature type="compositionally biased region" description="Low complexity" evidence="7">
    <location>
        <begin position="13"/>
        <end position="22"/>
    </location>
</feature>
<sequence>MSGKERGGRGGKKSAATSAKAGLQFPVGRTRRLKPKIYSNCMKADDSVYFAVLECLCADIPEIPYDAACIDKKSHIVQGHVTQEATKEEELNKLFGEVAIAIGDANCYCNKG</sequence>
<dbReference type="AlphaFoldDB" id="A0A7S4W4X2"/>
<evidence type="ECO:0000256" key="5">
    <source>
        <dbReference type="ARBA" id="ARBA00023242"/>
    </source>
</evidence>
<reference evidence="8" key="1">
    <citation type="submission" date="2021-01" db="EMBL/GenBank/DDBJ databases">
        <authorList>
            <person name="Corre E."/>
            <person name="Pelletier E."/>
            <person name="Niang G."/>
            <person name="Scheremetjew M."/>
            <person name="Finn R."/>
            <person name="Kale V."/>
            <person name="Holt S."/>
            <person name="Cochrane G."/>
            <person name="Meng A."/>
            <person name="Brown T."/>
            <person name="Cohen L."/>
        </authorList>
    </citation>
    <scope>NUCLEOTIDE SEQUENCE</scope>
    <source>
        <strain evidence="8">GSO104</strain>
    </source>
</reference>
<proteinExistence type="inferred from homology"/>
<evidence type="ECO:0000256" key="7">
    <source>
        <dbReference type="SAM" id="MobiDB-lite"/>
    </source>
</evidence>
<gene>
    <name evidence="8" type="ORF">DBRI00130_LOCUS23788</name>
</gene>
<name>A0A7S4W4X2_9STRA</name>
<organism evidence="8">
    <name type="scientific">Ditylum brightwellii</name>
    <dbReference type="NCBI Taxonomy" id="49249"/>
    <lineage>
        <taxon>Eukaryota</taxon>
        <taxon>Sar</taxon>
        <taxon>Stramenopiles</taxon>
        <taxon>Ochrophyta</taxon>
        <taxon>Bacillariophyta</taxon>
        <taxon>Mediophyceae</taxon>
        <taxon>Lithodesmiophycidae</taxon>
        <taxon>Lithodesmiales</taxon>
        <taxon>Lithodesmiaceae</taxon>
        <taxon>Ditylum</taxon>
    </lineage>
</organism>
<comment type="similarity">
    <text evidence="3 6">Belongs to the histone H2A family.</text>
</comment>
<dbReference type="GO" id="GO:0000786">
    <property type="term" value="C:nucleosome"/>
    <property type="evidence" value="ECO:0007669"/>
    <property type="project" value="UniProtKB-KW"/>
</dbReference>
<dbReference type="SUPFAM" id="SSF47113">
    <property type="entry name" value="Histone-fold"/>
    <property type="match status" value="1"/>
</dbReference>
<evidence type="ECO:0000256" key="6">
    <source>
        <dbReference type="RuleBase" id="RU003767"/>
    </source>
</evidence>
<dbReference type="PRINTS" id="PR00620">
    <property type="entry name" value="HISTONEH2A"/>
</dbReference>
<evidence type="ECO:0000256" key="3">
    <source>
        <dbReference type="ARBA" id="ARBA00010691"/>
    </source>
</evidence>
<dbReference type="GO" id="GO:0030527">
    <property type="term" value="F:structural constituent of chromatin"/>
    <property type="evidence" value="ECO:0007669"/>
    <property type="project" value="InterPro"/>
</dbReference>
<protein>
    <recommendedName>
        <fullName evidence="6">Histone H2A</fullName>
    </recommendedName>
</protein>
<evidence type="ECO:0000256" key="2">
    <source>
        <dbReference type="ARBA" id="ARBA00004286"/>
    </source>
</evidence>
<keyword evidence="6" id="KW-0238">DNA-binding</keyword>
<evidence type="ECO:0000256" key="1">
    <source>
        <dbReference type="ARBA" id="ARBA00004123"/>
    </source>
</evidence>
<feature type="region of interest" description="Disordered" evidence="7">
    <location>
        <begin position="1"/>
        <end position="22"/>
    </location>
</feature>
<accession>A0A7S4W4X2</accession>
<dbReference type="PANTHER" id="PTHR23430">
    <property type="entry name" value="HISTONE H2A"/>
    <property type="match status" value="1"/>
</dbReference>
<dbReference type="GO" id="GO:0003677">
    <property type="term" value="F:DNA binding"/>
    <property type="evidence" value="ECO:0007669"/>
    <property type="project" value="UniProtKB-KW"/>
</dbReference>
<comment type="subcellular location">
    <subcellularLocation>
        <location evidence="2">Chromosome</location>
    </subcellularLocation>
    <subcellularLocation>
        <location evidence="1 6">Nucleus</location>
    </subcellularLocation>
</comment>
<keyword evidence="6" id="KW-0544">Nucleosome core</keyword>
<dbReference type="EMBL" id="HBNS01030309">
    <property type="protein sequence ID" value="CAE4624124.1"/>
    <property type="molecule type" value="Transcribed_RNA"/>
</dbReference>
<evidence type="ECO:0000256" key="4">
    <source>
        <dbReference type="ARBA" id="ARBA00022454"/>
    </source>
</evidence>
<dbReference type="PROSITE" id="PS00046">
    <property type="entry name" value="HISTONE_H2A"/>
    <property type="match status" value="1"/>
</dbReference>